<dbReference type="EMBL" id="JBBHJZ010000005">
    <property type="protein sequence ID" value="MEJ5979015.1"/>
    <property type="molecule type" value="Genomic_DNA"/>
</dbReference>
<dbReference type="Pfam" id="PF00753">
    <property type="entry name" value="Lactamase_B"/>
    <property type="match status" value="1"/>
</dbReference>
<evidence type="ECO:0000313" key="8">
    <source>
        <dbReference type="Proteomes" id="UP001361239"/>
    </source>
</evidence>
<evidence type="ECO:0000259" key="6">
    <source>
        <dbReference type="SMART" id="SM00849"/>
    </source>
</evidence>
<dbReference type="CDD" id="cd07710">
    <property type="entry name" value="arylsulfatase_Sdsa1-like_MBL-fold"/>
    <property type="match status" value="1"/>
</dbReference>
<sequence length="660" mass="71166">MGKLPFASLLVCATALATGPVDAQSHPASTVTRAANQTALTAAAEDEAREAIEDAAARRGLIATLPDGVVRNAAGEVILDRRDFAFLNDPVAPASVHPRLWRQARRDAQHGLFEVVPDAIWQLRGYDVAVMTFIKTDSGVIVVDPLTTEEAARSGWALFREKVGGWPIRAILFSHSHVDHFGGVRGIIDAEAVARDKIPIIAPHGFTEEAVSENVLAGPAMLARAEFMFAGSLSVGPQGHVDTGLGPRGAKGTSGFMQPNRLIGPEGASITIDGLELIFADAARTEAPAEYVFYVPRYKALHSTEVVTKTFHNLLTPCGAQIRDGLRWSQVIDQMLQRWGSEAQVRLGSHGWPTFGGEDLRRELVGHRDIYRFVHDRTLAAANGGATIQELPDILEAAPGLAPYPTARGYYGTINHNAKAVYQRYFGWWDGVPADYDPLPPEEASRGYVALAGGPKKLLAAGRRAYDAGNYRWAATLFNHLVFADATDTAAKSALADAYEQIGYQAESGAWRNYYLVAAARLRGEATPRALPVRQSASFVAAIPTLDFFNALATRYAPTTALAEPRILRFVLTDTRESIAVELSGIVANPRAEAWDAAKAPTAAEVRTTRRALLGLIGGEAKIADLLAAKQIELSGDLALLQRWTTSLRPITSGFNIVTP</sequence>
<dbReference type="Gene3D" id="3.30.1050.10">
    <property type="entry name" value="SCP2 sterol-binding domain"/>
    <property type="match status" value="1"/>
</dbReference>
<evidence type="ECO:0000256" key="2">
    <source>
        <dbReference type="ARBA" id="ARBA00022801"/>
    </source>
</evidence>
<evidence type="ECO:0000256" key="1">
    <source>
        <dbReference type="ARBA" id="ARBA00022723"/>
    </source>
</evidence>
<dbReference type="SUPFAM" id="SSF56281">
    <property type="entry name" value="Metallo-hydrolase/oxidoreductase"/>
    <property type="match status" value="1"/>
</dbReference>
<keyword evidence="2" id="KW-0378">Hydrolase</keyword>
<dbReference type="InterPro" id="IPR052195">
    <property type="entry name" value="Bact_Alkyl/Aryl-Sulfatase"/>
</dbReference>
<keyword evidence="3" id="KW-0862">Zinc</keyword>
<dbReference type="Pfam" id="PF14863">
    <property type="entry name" value="Alkyl_sulf_dimr"/>
    <property type="match status" value="1"/>
</dbReference>
<name>A0ABU8S111_9SPHN</name>
<dbReference type="PANTHER" id="PTHR43223">
    <property type="entry name" value="ALKYL/ARYL-SULFATASE"/>
    <property type="match status" value="1"/>
</dbReference>
<comment type="similarity">
    <text evidence="4">Belongs to the metallo-beta-lactamase superfamily. Type III sulfatase family.</text>
</comment>
<dbReference type="InterPro" id="IPR036866">
    <property type="entry name" value="RibonucZ/Hydroxyglut_hydro"/>
</dbReference>
<dbReference type="Gene3D" id="3.60.15.30">
    <property type="entry name" value="Metallo-beta-lactamase domain"/>
    <property type="match status" value="1"/>
</dbReference>
<accession>A0ABU8S111</accession>
<reference evidence="7 8" key="1">
    <citation type="submission" date="2024-03" db="EMBL/GenBank/DDBJ databases">
        <authorList>
            <person name="Jo J.-H."/>
        </authorList>
    </citation>
    <scope>NUCLEOTIDE SEQUENCE [LARGE SCALE GENOMIC DNA]</scope>
    <source>
        <strain evidence="7 8">PS1R-30</strain>
    </source>
</reference>
<keyword evidence="8" id="KW-1185">Reference proteome</keyword>
<dbReference type="Pfam" id="PF14864">
    <property type="entry name" value="Alkyl_sulf_C"/>
    <property type="match status" value="1"/>
</dbReference>
<dbReference type="InterPro" id="IPR036527">
    <property type="entry name" value="SCP2_sterol-bd_dom_sf"/>
</dbReference>
<dbReference type="InterPro" id="IPR029228">
    <property type="entry name" value="Alkyl_sulf_dimr"/>
</dbReference>
<keyword evidence="1" id="KW-0479">Metal-binding</keyword>
<dbReference type="InterPro" id="IPR029229">
    <property type="entry name" value="Alkyl_sulf_C"/>
</dbReference>
<dbReference type="SMART" id="SM00849">
    <property type="entry name" value="Lactamase_B"/>
    <property type="match status" value="1"/>
</dbReference>
<dbReference type="SUPFAM" id="SSF55718">
    <property type="entry name" value="SCP-like"/>
    <property type="match status" value="1"/>
</dbReference>
<organism evidence="7 8">
    <name type="scientific">Novosphingobium anseongense</name>
    <dbReference type="NCBI Taxonomy" id="3133436"/>
    <lineage>
        <taxon>Bacteria</taxon>
        <taxon>Pseudomonadati</taxon>
        <taxon>Pseudomonadota</taxon>
        <taxon>Alphaproteobacteria</taxon>
        <taxon>Sphingomonadales</taxon>
        <taxon>Sphingomonadaceae</taxon>
        <taxon>Novosphingobium</taxon>
    </lineage>
</organism>
<evidence type="ECO:0000256" key="5">
    <source>
        <dbReference type="SAM" id="SignalP"/>
    </source>
</evidence>
<dbReference type="Gene3D" id="1.25.40.880">
    <property type="entry name" value="Alkyl sulfatase, dimerisation domain"/>
    <property type="match status" value="1"/>
</dbReference>
<dbReference type="RefSeq" id="WP_339588956.1">
    <property type="nucleotide sequence ID" value="NZ_JBBHJZ010000005.1"/>
</dbReference>
<keyword evidence="5" id="KW-0732">Signal</keyword>
<feature type="chain" id="PRO_5047417345" evidence="5">
    <location>
        <begin position="24"/>
        <end position="660"/>
    </location>
</feature>
<evidence type="ECO:0000256" key="4">
    <source>
        <dbReference type="ARBA" id="ARBA00033751"/>
    </source>
</evidence>
<evidence type="ECO:0000313" key="7">
    <source>
        <dbReference type="EMBL" id="MEJ5979015.1"/>
    </source>
</evidence>
<protein>
    <submittedName>
        <fullName evidence="7">Alkyl sulfatase dimerization domain-containing protein</fullName>
    </submittedName>
</protein>
<proteinExistence type="inferred from homology"/>
<dbReference type="InterPro" id="IPR001279">
    <property type="entry name" value="Metallo-B-lactamas"/>
</dbReference>
<gene>
    <name evidence="7" type="ORF">WG901_20345</name>
</gene>
<comment type="caution">
    <text evidence="7">The sequence shown here is derived from an EMBL/GenBank/DDBJ whole genome shotgun (WGS) entry which is preliminary data.</text>
</comment>
<dbReference type="InterPro" id="IPR044097">
    <property type="entry name" value="Bds1/SdsA1_MBL-fold"/>
</dbReference>
<feature type="domain" description="Metallo-beta-lactamase" evidence="6">
    <location>
        <begin position="128"/>
        <end position="350"/>
    </location>
</feature>
<feature type="signal peptide" evidence="5">
    <location>
        <begin position="1"/>
        <end position="23"/>
    </location>
</feature>
<dbReference type="InterPro" id="IPR038536">
    <property type="entry name" value="Alkyl/aryl-sulf_dimr_sf"/>
</dbReference>
<dbReference type="Proteomes" id="UP001361239">
    <property type="component" value="Unassembled WGS sequence"/>
</dbReference>
<evidence type="ECO:0000256" key="3">
    <source>
        <dbReference type="ARBA" id="ARBA00022833"/>
    </source>
</evidence>
<dbReference type="PANTHER" id="PTHR43223:SF1">
    <property type="entry name" value="ALKYL_ARYL-SULFATASE BDS1"/>
    <property type="match status" value="1"/>
</dbReference>